<protein>
    <submittedName>
        <fullName evidence="4 5">Heptosyltransferase I</fullName>
    </submittedName>
</protein>
<dbReference type="FunFam" id="3.40.50.2000:FF:000164">
    <property type="entry name" value="Lipopolysaccharide heptosyltransferase I"/>
    <property type="match status" value="1"/>
</dbReference>
<evidence type="ECO:0000313" key="4">
    <source>
        <dbReference type="EMBL" id="OYD24359.1"/>
    </source>
</evidence>
<sequence length="353" mass="39226">MAVFTSAPASLCLLRLSAIGDCCHAVALVQAIQRQWPQTRITWITGKLEAQLLDQLPDVEIITFNKSGGWRAYLHLWQQLRGRRFDALLHMQAALRASIASLGIRADYRLGFERERAKDGQWLFTNLKVIAEGEHVADGFMSFGKALGLQDLTPQWRWPLPPHTLDQAARHKDSRPLLLICPAASKAYKNWTAEGYAALAEHAHAQGMKVMLIGSPAKPEQELAASIQQLTPHIDENLVGRTSLSELMALISTASLVVAPDTGPAHMATLTGTPVLGLYAHHNPARTGPYYCRDYVVSAYEEALLAETGQTPAQLPWRTRVKDANAMKRITIEQVITQFDRLCRDFHLLQEPS</sequence>
<dbReference type="SUPFAM" id="SSF53756">
    <property type="entry name" value="UDP-Glycosyltransferase/glycogen phosphorylase"/>
    <property type="match status" value="1"/>
</dbReference>
<reference evidence="5 7" key="2">
    <citation type="submission" date="2019-03" db="EMBL/GenBank/DDBJ databases">
        <title>Genomic Encyclopedia of Archaeal and Bacterial Type Strains, Phase II (KMG-II): from individual species to whole genera.</title>
        <authorList>
            <person name="Goeker M."/>
        </authorList>
    </citation>
    <scope>NUCLEOTIDE SEQUENCE [LARGE SCALE GENOMIC DNA]</scope>
    <source>
        <strain evidence="5 7">DSM 15594</strain>
    </source>
</reference>
<dbReference type="InterPro" id="IPR002201">
    <property type="entry name" value="Glyco_trans_9"/>
</dbReference>
<dbReference type="GO" id="GO:0008713">
    <property type="term" value="F:ADP-heptose-lipopolysaccharide heptosyltransferase activity"/>
    <property type="evidence" value="ECO:0007669"/>
    <property type="project" value="TreeGrafter"/>
</dbReference>
<comment type="caution">
    <text evidence="4">The sequence shown here is derived from an EMBL/GenBank/DDBJ whole genome shotgun (WGS) entry which is preliminary data.</text>
</comment>
<dbReference type="InterPro" id="IPR051199">
    <property type="entry name" value="LPS_LOS_Heptosyltrfase"/>
</dbReference>
<dbReference type="FunFam" id="3.40.50.2000:FF:000023">
    <property type="entry name" value="ADP-heptose--LPS heptosyltransferase II"/>
    <property type="match status" value="1"/>
</dbReference>
<evidence type="ECO:0000256" key="3">
    <source>
        <dbReference type="ARBA" id="ARBA00043995"/>
    </source>
</evidence>
<keyword evidence="2 4" id="KW-0808">Transferase</keyword>
<evidence type="ECO:0000313" key="6">
    <source>
        <dbReference type="Proteomes" id="UP000243640"/>
    </source>
</evidence>
<keyword evidence="1" id="KW-0328">Glycosyltransferase</keyword>
<dbReference type="GO" id="GO:0009244">
    <property type="term" value="P:lipopolysaccharide core region biosynthetic process"/>
    <property type="evidence" value="ECO:0007669"/>
    <property type="project" value="TreeGrafter"/>
</dbReference>
<dbReference type="Gene3D" id="3.40.50.2000">
    <property type="entry name" value="Glycogen Phosphorylase B"/>
    <property type="match status" value="2"/>
</dbReference>
<comment type="similarity">
    <text evidence="3">Belongs to the glycosyltransferase 9 family.</text>
</comment>
<accession>A0A235CIX4</accession>
<evidence type="ECO:0000256" key="2">
    <source>
        <dbReference type="ARBA" id="ARBA00022679"/>
    </source>
</evidence>
<gene>
    <name evidence="4" type="ORF">B6S09_09870</name>
    <name evidence="5" type="ORF">LY04_01924</name>
</gene>
<dbReference type="OrthoDB" id="9781892at2"/>
<dbReference type="EMBL" id="SODO01000006">
    <property type="protein sequence ID" value="TDW59097.1"/>
    <property type="molecule type" value="Genomic_DNA"/>
</dbReference>
<dbReference type="CDD" id="cd03789">
    <property type="entry name" value="GT9_LPS_heptosyltransferase"/>
    <property type="match status" value="1"/>
</dbReference>
<dbReference type="PANTHER" id="PTHR30160:SF21">
    <property type="entry name" value="LIPOPOLYSACCHARIDE CORE HEPTOSYLTRANSFERASE OPSX"/>
    <property type="match status" value="1"/>
</dbReference>
<dbReference type="EMBL" id="NQJF01000007">
    <property type="protein sequence ID" value="OYD24359.1"/>
    <property type="molecule type" value="Genomic_DNA"/>
</dbReference>
<dbReference type="GO" id="GO:0005829">
    <property type="term" value="C:cytosol"/>
    <property type="evidence" value="ECO:0007669"/>
    <property type="project" value="TreeGrafter"/>
</dbReference>
<dbReference type="AlphaFoldDB" id="A0A235CIX4"/>
<dbReference type="PANTHER" id="PTHR30160">
    <property type="entry name" value="TETRAACYLDISACCHARIDE 4'-KINASE-RELATED"/>
    <property type="match status" value="1"/>
</dbReference>
<dbReference type="Proteomes" id="UP000243640">
    <property type="component" value="Unassembled WGS sequence"/>
</dbReference>
<evidence type="ECO:0000313" key="5">
    <source>
        <dbReference type="EMBL" id="TDW59097.1"/>
    </source>
</evidence>
<dbReference type="Pfam" id="PF01075">
    <property type="entry name" value="Glyco_transf_9"/>
    <property type="match status" value="1"/>
</dbReference>
<organism evidence="4 6">
    <name type="scientific">Oceanimonas baumannii</name>
    <dbReference type="NCBI Taxonomy" id="129578"/>
    <lineage>
        <taxon>Bacteria</taxon>
        <taxon>Pseudomonadati</taxon>
        <taxon>Pseudomonadota</taxon>
        <taxon>Gammaproteobacteria</taxon>
        <taxon>Aeromonadales</taxon>
        <taxon>Aeromonadaceae</taxon>
        <taxon>Oceanimonas</taxon>
    </lineage>
</organism>
<evidence type="ECO:0000256" key="1">
    <source>
        <dbReference type="ARBA" id="ARBA00022676"/>
    </source>
</evidence>
<keyword evidence="7" id="KW-1185">Reference proteome</keyword>
<name>A0A235CIX4_9GAMM</name>
<proteinExistence type="inferred from homology"/>
<reference evidence="4 6" key="1">
    <citation type="submission" date="2017-08" db="EMBL/GenBank/DDBJ databases">
        <title>Draft Genome Sequence of the Marine Bacterium Oceanimonas baumannii ATCC 700832.</title>
        <authorList>
            <person name="Mcclelland W.D."/>
            <person name="Brennan M.A."/>
            <person name="Trachtenberg A.M."/>
            <person name="Maclea K.S."/>
        </authorList>
    </citation>
    <scope>NUCLEOTIDE SEQUENCE [LARGE SCALE GENOMIC DNA]</scope>
    <source>
        <strain evidence="4 6">ATCC 700832</strain>
    </source>
</reference>
<dbReference type="Proteomes" id="UP000295058">
    <property type="component" value="Unassembled WGS sequence"/>
</dbReference>
<evidence type="ECO:0000313" key="7">
    <source>
        <dbReference type="Proteomes" id="UP000295058"/>
    </source>
</evidence>
<dbReference type="RefSeq" id="WP_094278327.1">
    <property type="nucleotide sequence ID" value="NZ_NQJF01000007.1"/>
</dbReference>